<comment type="caution">
    <text evidence="2">The sequence shown here is derived from an EMBL/GenBank/DDBJ whole genome shotgun (WGS) entry which is preliminary data.</text>
</comment>
<reference evidence="2" key="1">
    <citation type="submission" date="2020-09" db="EMBL/GenBank/DDBJ databases">
        <title>Draft Genome Sequence of Paenibacillus sp. WST5.</title>
        <authorList>
            <person name="Bao Z."/>
        </authorList>
    </citation>
    <scope>NUCLEOTIDE SEQUENCE</scope>
    <source>
        <strain evidence="2">WST5</strain>
    </source>
</reference>
<dbReference type="GO" id="GO:0016740">
    <property type="term" value="F:transferase activity"/>
    <property type="evidence" value="ECO:0007669"/>
    <property type="project" value="UniProtKB-ARBA"/>
</dbReference>
<dbReference type="CDD" id="cd16443">
    <property type="entry name" value="LplA"/>
    <property type="match status" value="1"/>
</dbReference>
<dbReference type="InterPro" id="IPR045864">
    <property type="entry name" value="aa-tRNA-synth_II/BPL/LPL"/>
</dbReference>
<keyword evidence="2" id="KW-0436">Ligase</keyword>
<dbReference type="Pfam" id="PF21948">
    <property type="entry name" value="LplA-B_cat"/>
    <property type="match status" value="1"/>
</dbReference>
<dbReference type="Proteomes" id="UP000650466">
    <property type="component" value="Unassembled WGS sequence"/>
</dbReference>
<protein>
    <submittedName>
        <fullName evidence="2">Lipoate--protein ligase family protein</fullName>
    </submittedName>
</protein>
<dbReference type="AlphaFoldDB" id="A0A926KTA3"/>
<feature type="domain" description="BPL/LPL catalytic" evidence="1">
    <location>
        <begin position="40"/>
        <end position="224"/>
    </location>
</feature>
<name>A0A926KTA3_9BACL</name>
<dbReference type="InterPro" id="IPR004143">
    <property type="entry name" value="BPL_LPL_catalytic"/>
</dbReference>
<dbReference type="GO" id="GO:0140096">
    <property type="term" value="F:catalytic activity, acting on a protein"/>
    <property type="evidence" value="ECO:0007669"/>
    <property type="project" value="UniProtKB-ARBA"/>
</dbReference>
<proteinExistence type="predicted"/>
<dbReference type="PROSITE" id="PS51733">
    <property type="entry name" value="BPL_LPL_CATALYTIC"/>
    <property type="match status" value="1"/>
</dbReference>
<organism evidence="2 3">
    <name type="scientific">Paenibacillus sedimenti</name>
    <dbReference type="NCBI Taxonomy" id="2770274"/>
    <lineage>
        <taxon>Bacteria</taxon>
        <taxon>Bacillati</taxon>
        <taxon>Bacillota</taxon>
        <taxon>Bacilli</taxon>
        <taxon>Bacillales</taxon>
        <taxon>Paenibacillaceae</taxon>
        <taxon>Paenibacillus</taxon>
    </lineage>
</organism>
<dbReference type="PANTHER" id="PTHR43679:SF2">
    <property type="entry name" value="OCTANOYL-[GCVH]:PROTEIN N-OCTANOYLTRANSFERASE"/>
    <property type="match status" value="1"/>
</dbReference>
<evidence type="ECO:0000313" key="2">
    <source>
        <dbReference type="EMBL" id="MBD0381764.1"/>
    </source>
</evidence>
<dbReference type="GO" id="GO:0016874">
    <property type="term" value="F:ligase activity"/>
    <property type="evidence" value="ECO:0007669"/>
    <property type="project" value="UniProtKB-KW"/>
</dbReference>
<gene>
    <name evidence="2" type="ORF">ICC18_16695</name>
</gene>
<dbReference type="EMBL" id="JACVVD010000005">
    <property type="protein sequence ID" value="MBD0381764.1"/>
    <property type="molecule type" value="Genomic_DNA"/>
</dbReference>
<dbReference type="InterPro" id="IPR050664">
    <property type="entry name" value="Octanoyltrans_LipM/LipL"/>
</dbReference>
<keyword evidence="3" id="KW-1185">Reference proteome</keyword>
<accession>A0A926KTA3</accession>
<sequence length="274" mass="30337">MKDYNLPQNMVILDRLQETDSKDILYAFALEELLCRSIGKGTPPILHIWRHPRAFVMGLRDSRLPLAAEAERWLYEQGYDTAVRNSGGAGVPLDLGVVNVSLLLPKAAGDMEHRKDFELMAGLIRDVMDKLTNRIDQGEVAGSFCPGEFDLSVGGRKFCGIAQRRQQHAISVQAFILTEGDGEEKAALAREFYERAAGSADPGDYPLVAPGSMASLSECLNMKLSAEQFAANILEVMEPRGIQPAKPMQIAAFPEEQQIRSMIELLRQRYAIKG</sequence>
<evidence type="ECO:0000313" key="3">
    <source>
        <dbReference type="Proteomes" id="UP000650466"/>
    </source>
</evidence>
<dbReference type="PANTHER" id="PTHR43679">
    <property type="entry name" value="OCTANOYLTRANSFERASE LIPM-RELATED"/>
    <property type="match status" value="1"/>
</dbReference>
<dbReference type="SUPFAM" id="SSF55681">
    <property type="entry name" value="Class II aaRS and biotin synthetases"/>
    <property type="match status" value="1"/>
</dbReference>
<dbReference type="GO" id="GO:0009249">
    <property type="term" value="P:protein lipoylation"/>
    <property type="evidence" value="ECO:0007669"/>
    <property type="project" value="UniProtKB-ARBA"/>
</dbReference>
<dbReference type="RefSeq" id="WP_188175556.1">
    <property type="nucleotide sequence ID" value="NZ_JACVVD010000005.1"/>
</dbReference>
<dbReference type="Gene3D" id="3.30.930.10">
    <property type="entry name" value="Bira Bifunctional Protein, Domain 2"/>
    <property type="match status" value="1"/>
</dbReference>
<evidence type="ECO:0000259" key="1">
    <source>
        <dbReference type="PROSITE" id="PS51733"/>
    </source>
</evidence>